<sequence length="99" mass="10582">MLFSLSPAPSLPDEATVTRAILELVGRERERHHALAQGKRRVPVLTSRAVAGLVALSEDHPLVESLLAQIVHEAFVAGFGTPTTIQAAQAIARRLLQAA</sequence>
<comment type="caution">
    <text evidence="1">The sequence shown here is derived from an EMBL/GenBank/DDBJ whole genome shotgun (WGS) entry which is preliminary data.</text>
</comment>
<organism evidence="1 2">
    <name type="scientific">Deinococcus phoenicis</name>
    <dbReference type="NCBI Taxonomy" id="1476583"/>
    <lineage>
        <taxon>Bacteria</taxon>
        <taxon>Thermotogati</taxon>
        <taxon>Deinococcota</taxon>
        <taxon>Deinococci</taxon>
        <taxon>Deinococcales</taxon>
        <taxon>Deinococcaceae</taxon>
        <taxon>Deinococcus</taxon>
    </lineage>
</organism>
<protein>
    <submittedName>
        <fullName evidence="1">Uncharacterized protein</fullName>
    </submittedName>
</protein>
<proteinExistence type="predicted"/>
<dbReference type="Proteomes" id="UP000020492">
    <property type="component" value="Unassembled WGS sequence"/>
</dbReference>
<reference evidence="1 2" key="1">
    <citation type="submission" date="2014-03" db="EMBL/GenBank/DDBJ databases">
        <title>Draft genome sequence of Deinococcus phoenicis 1P10ME.</title>
        <authorList>
            <person name="Stepanov V.G."/>
            <person name="Vaishampayan P."/>
            <person name="Venkateswaran K."/>
            <person name="Fox G.E."/>
        </authorList>
    </citation>
    <scope>NUCLEOTIDE SEQUENCE [LARGE SCALE GENOMIC DNA]</scope>
    <source>
        <strain evidence="1 2">1P10ME</strain>
    </source>
</reference>
<evidence type="ECO:0000313" key="1">
    <source>
        <dbReference type="EMBL" id="EYB68897.1"/>
    </source>
</evidence>
<dbReference type="PATRIC" id="fig|1476583.3.peg.1012"/>
<dbReference type="AlphaFoldDB" id="A0A016QSL1"/>
<dbReference type="EMBL" id="JHAC01000014">
    <property type="protein sequence ID" value="EYB68897.1"/>
    <property type="molecule type" value="Genomic_DNA"/>
</dbReference>
<gene>
    <name evidence="1" type="ORF">DEIPH_ctg014orf0027</name>
</gene>
<accession>A0A016QSL1</accession>
<name>A0A016QSL1_9DEIO</name>
<keyword evidence="2" id="KW-1185">Reference proteome</keyword>
<dbReference type="RefSeq" id="WP_034354860.1">
    <property type="nucleotide sequence ID" value="NZ_JHAC01000014.1"/>
</dbReference>
<evidence type="ECO:0000313" key="2">
    <source>
        <dbReference type="Proteomes" id="UP000020492"/>
    </source>
</evidence>